<accession>A0A1E5V432</accession>
<dbReference type="SUPFAM" id="SSF81383">
    <property type="entry name" value="F-box domain"/>
    <property type="match status" value="1"/>
</dbReference>
<sequence length="89" mass="9376">MAAGGGLPGLPDDLLRRVLCFAPAKEVASTAVLSRRWRGLWATSGAVNLDSRSYERTTAGTTMARARPWPAASSGGSPCTWKNPATSRT</sequence>
<feature type="compositionally biased region" description="Low complexity" evidence="1">
    <location>
        <begin position="58"/>
        <end position="67"/>
    </location>
</feature>
<proteinExistence type="predicted"/>
<evidence type="ECO:0000256" key="1">
    <source>
        <dbReference type="SAM" id="MobiDB-lite"/>
    </source>
</evidence>
<dbReference type="InterPro" id="IPR036047">
    <property type="entry name" value="F-box-like_dom_sf"/>
</dbReference>
<reference evidence="3 4" key="1">
    <citation type="submission" date="2016-09" db="EMBL/GenBank/DDBJ databases">
        <title>The draft genome of Dichanthelium oligosanthes: A C3 panicoid grass species.</title>
        <authorList>
            <person name="Studer A.J."/>
            <person name="Schnable J.C."/>
            <person name="Brutnell T.P."/>
        </authorList>
    </citation>
    <scope>NUCLEOTIDE SEQUENCE [LARGE SCALE GENOMIC DNA]</scope>
    <source>
        <strain evidence="4">cv. Kellogg 1175</strain>
        <tissue evidence="3">Leaf</tissue>
    </source>
</reference>
<dbReference type="CDD" id="cd22160">
    <property type="entry name" value="F-box_AtFBL13-like"/>
    <property type="match status" value="1"/>
</dbReference>
<dbReference type="PROSITE" id="PS50181">
    <property type="entry name" value="FBOX"/>
    <property type="match status" value="1"/>
</dbReference>
<dbReference type="InterPro" id="IPR001810">
    <property type="entry name" value="F-box_dom"/>
</dbReference>
<dbReference type="Pfam" id="PF00646">
    <property type="entry name" value="F-box"/>
    <property type="match status" value="1"/>
</dbReference>
<name>A0A1E5V432_9POAL</name>
<feature type="region of interest" description="Disordered" evidence="1">
    <location>
        <begin position="58"/>
        <end position="89"/>
    </location>
</feature>
<comment type="caution">
    <text evidence="3">The sequence shown here is derived from an EMBL/GenBank/DDBJ whole genome shotgun (WGS) entry which is preliminary data.</text>
</comment>
<dbReference type="OrthoDB" id="612216at2759"/>
<evidence type="ECO:0000259" key="2">
    <source>
        <dbReference type="PROSITE" id="PS50181"/>
    </source>
</evidence>
<protein>
    <recommendedName>
        <fullName evidence="2">F-box domain-containing protein</fullName>
    </recommendedName>
</protein>
<dbReference type="EMBL" id="LWDX02052155">
    <property type="protein sequence ID" value="OEL19913.1"/>
    <property type="molecule type" value="Genomic_DNA"/>
</dbReference>
<gene>
    <name evidence="3" type="ORF">BAE44_0019069</name>
</gene>
<dbReference type="InterPro" id="IPR053781">
    <property type="entry name" value="F-box_AtFBL13-like"/>
</dbReference>
<evidence type="ECO:0000313" key="3">
    <source>
        <dbReference type="EMBL" id="OEL19913.1"/>
    </source>
</evidence>
<dbReference type="AlphaFoldDB" id="A0A1E5V432"/>
<organism evidence="3 4">
    <name type="scientific">Dichanthelium oligosanthes</name>
    <dbReference type="NCBI Taxonomy" id="888268"/>
    <lineage>
        <taxon>Eukaryota</taxon>
        <taxon>Viridiplantae</taxon>
        <taxon>Streptophyta</taxon>
        <taxon>Embryophyta</taxon>
        <taxon>Tracheophyta</taxon>
        <taxon>Spermatophyta</taxon>
        <taxon>Magnoliopsida</taxon>
        <taxon>Liliopsida</taxon>
        <taxon>Poales</taxon>
        <taxon>Poaceae</taxon>
        <taxon>PACMAD clade</taxon>
        <taxon>Panicoideae</taxon>
        <taxon>Panicodae</taxon>
        <taxon>Paniceae</taxon>
        <taxon>Dichantheliinae</taxon>
        <taxon>Dichanthelium</taxon>
    </lineage>
</organism>
<keyword evidence="4" id="KW-1185">Reference proteome</keyword>
<dbReference type="Proteomes" id="UP000095767">
    <property type="component" value="Unassembled WGS sequence"/>
</dbReference>
<evidence type="ECO:0000313" key="4">
    <source>
        <dbReference type="Proteomes" id="UP000095767"/>
    </source>
</evidence>
<feature type="domain" description="F-box" evidence="2">
    <location>
        <begin position="4"/>
        <end position="57"/>
    </location>
</feature>